<comment type="subcellular location">
    <subcellularLocation>
        <location evidence="1">Cell inner membrane</location>
        <topology evidence="1">Multi-pass membrane protein</topology>
    </subcellularLocation>
</comment>
<feature type="transmembrane region" description="Helical" evidence="5">
    <location>
        <begin position="170"/>
        <end position="194"/>
    </location>
</feature>
<evidence type="ECO:0000256" key="5">
    <source>
        <dbReference type="SAM" id="Phobius"/>
    </source>
</evidence>
<comment type="caution">
    <text evidence="7">The sequence shown here is derived from an EMBL/GenBank/DDBJ whole genome shotgun (WGS) entry which is preliminary data.</text>
</comment>
<feature type="transmembrane region" description="Helical" evidence="5">
    <location>
        <begin position="134"/>
        <end position="158"/>
    </location>
</feature>
<keyword evidence="5" id="KW-0472">Membrane</keyword>
<evidence type="ECO:0000313" key="8">
    <source>
        <dbReference type="Proteomes" id="UP000011922"/>
    </source>
</evidence>
<gene>
    <name evidence="7" type="ORF">PCS_01099</name>
</gene>
<feature type="domain" description="ABC transmembrane type-2" evidence="6">
    <location>
        <begin position="62"/>
        <end position="281"/>
    </location>
</feature>
<keyword evidence="3" id="KW-0813">Transport</keyword>
<reference evidence="7 8" key="1">
    <citation type="journal article" date="2013" name="Genome Announc.">
        <title>Draft Genome Sequence for Desulfovibrio africanus Strain PCS.</title>
        <authorList>
            <person name="Brown S.D."/>
            <person name="Utturkar S.M."/>
            <person name="Arkin A.P."/>
            <person name="Deutschbauer A.M."/>
            <person name="Elias D.A."/>
            <person name="Hazen T.C."/>
            <person name="Chakraborty R."/>
        </authorList>
    </citation>
    <scope>NUCLEOTIDE SEQUENCE [LARGE SCALE GENOMIC DNA]</scope>
    <source>
        <strain evidence="7 8">PCS</strain>
    </source>
</reference>
<proteinExistence type="inferred from homology"/>
<dbReference type="OrthoDB" id="9786910at2"/>
<evidence type="ECO:0000313" key="7">
    <source>
        <dbReference type="EMBL" id="EMG38052.1"/>
    </source>
</evidence>
<accession>M5PUP3</accession>
<evidence type="ECO:0000256" key="2">
    <source>
        <dbReference type="ARBA" id="ARBA00007783"/>
    </source>
</evidence>
<dbReference type="PANTHER" id="PTHR30413">
    <property type="entry name" value="INNER MEMBRANE TRANSPORT PERMEASE"/>
    <property type="match status" value="1"/>
</dbReference>
<feature type="transmembrane region" description="Helical" evidence="5">
    <location>
        <begin position="63"/>
        <end position="86"/>
    </location>
</feature>
<evidence type="ECO:0000256" key="1">
    <source>
        <dbReference type="ARBA" id="ARBA00004429"/>
    </source>
</evidence>
<feature type="transmembrane region" description="Helical" evidence="5">
    <location>
        <begin position="200"/>
        <end position="219"/>
    </location>
</feature>
<evidence type="ECO:0000256" key="3">
    <source>
        <dbReference type="ARBA" id="ARBA00022448"/>
    </source>
</evidence>
<organism evidence="7 8">
    <name type="scientific">Desulfocurvibacter africanus PCS</name>
    <dbReference type="NCBI Taxonomy" id="1262666"/>
    <lineage>
        <taxon>Bacteria</taxon>
        <taxon>Pseudomonadati</taxon>
        <taxon>Thermodesulfobacteriota</taxon>
        <taxon>Desulfovibrionia</taxon>
        <taxon>Desulfovibrionales</taxon>
        <taxon>Desulfovibrionaceae</taxon>
        <taxon>Desulfocurvibacter</taxon>
    </lineage>
</organism>
<dbReference type="GO" id="GO:0005886">
    <property type="term" value="C:plasma membrane"/>
    <property type="evidence" value="ECO:0007669"/>
    <property type="project" value="UniProtKB-SubCell"/>
</dbReference>
<sequence>MLGIPERALRNGMVLPPVTQRPRTQGRYGPDRWTMLTLYGWWSLVFYRVFADLASEVRRYYISYLWWVFEPVLNMAVLYLVFGIFMNRDTPNFVQFLLVGVSVWKWFGSTVANGSNSIINSKGIVLQAYLPKSFFPMVVALTDYFKFLIVLGLLLLFLWATGFPPTRAYLALPALMAAQFLVCYGLAAVLAALVPFVPDMRFLVATALQVGFFVSGIFFDIRTVLLPKHMLVFHLNPMATLIAGYRSVLIEGAWPDAQALAFAAAVGLGLCLVAALLLARLDRVYPRIL</sequence>
<evidence type="ECO:0000259" key="6">
    <source>
        <dbReference type="PROSITE" id="PS51012"/>
    </source>
</evidence>
<dbReference type="PATRIC" id="fig|1262666.3.peg.1117"/>
<keyword evidence="5" id="KW-1133">Transmembrane helix</keyword>
<name>M5PUP3_DESAF</name>
<feature type="transmembrane region" description="Helical" evidence="5">
    <location>
        <begin position="93"/>
        <end position="114"/>
    </location>
</feature>
<dbReference type="RefSeq" id="WP_005984853.1">
    <property type="nucleotide sequence ID" value="NZ_AOSV01000010.1"/>
</dbReference>
<evidence type="ECO:0000256" key="4">
    <source>
        <dbReference type="ARBA" id="ARBA00022519"/>
    </source>
</evidence>
<feature type="transmembrane region" description="Helical" evidence="5">
    <location>
        <begin position="260"/>
        <end position="279"/>
    </location>
</feature>
<keyword evidence="4" id="KW-1003">Cell membrane</keyword>
<dbReference type="Proteomes" id="UP000011922">
    <property type="component" value="Unassembled WGS sequence"/>
</dbReference>
<dbReference type="PROSITE" id="PS51012">
    <property type="entry name" value="ABC_TM2"/>
    <property type="match status" value="1"/>
</dbReference>
<keyword evidence="4" id="KW-0997">Cell inner membrane</keyword>
<feature type="transmembrane region" description="Helical" evidence="5">
    <location>
        <begin position="33"/>
        <end position="51"/>
    </location>
</feature>
<dbReference type="EMBL" id="AOSV01000010">
    <property type="protein sequence ID" value="EMG38052.1"/>
    <property type="molecule type" value="Genomic_DNA"/>
</dbReference>
<comment type="similarity">
    <text evidence="2">Belongs to the ABC-2 integral membrane protein family.</text>
</comment>
<protein>
    <submittedName>
        <fullName evidence="7">ABC-type polysaccharide/polyol phosphate export system, permease component</fullName>
    </submittedName>
</protein>
<dbReference type="AlphaFoldDB" id="M5PUP3"/>
<dbReference type="InterPro" id="IPR047817">
    <property type="entry name" value="ABC2_TM_bact-type"/>
</dbReference>
<keyword evidence="5" id="KW-0812">Transmembrane</keyword>
<dbReference type="PANTHER" id="PTHR30413:SF8">
    <property type="entry name" value="TRANSPORT PERMEASE PROTEIN"/>
    <property type="match status" value="1"/>
</dbReference>
<dbReference type="GO" id="GO:0015920">
    <property type="term" value="P:lipopolysaccharide transport"/>
    <property type="evidence" value="ECO:0007669"/>
    <property type="project" value="TreeGrafter"/>
</dbReference>